<dbReference type="EMBL" id="JBHUEN010000022">
    <property type="protein sequence ID" value="MFD1881972.1"/>
    <property type="molecule type" value="Genomic_DNA"/>
</dbReference>
<dbReference type="RefSeq" id="WP_379142260.1">
    <property type="nucleotide sequence ID" value="NZ_JBHUEN010000022.1"/>
</dbReference>
<gene>
    <name evidence="1" type="ORF">ACFSCT_09610</name>
</gene>
<keyword evidence="2" id="KW-1185">Reference proteome</keyword>
<accession>A0ABW4R7C8</accession>
<evidence type="ECO:0008006" key="3">
    <source>
        <dbReference type="Google" id="ProtNLM"/>
    </source>
</evidence>
<organism evidence="1 2">
    <name type="scientific">Paracoccus pacificus</name>
    <dbReference type="NCBI Taxonomy" id="1463598"/>
    <lineage>
        <taxon>Bacteria</taxon>
        <taxon>Pseudomonadati</taxon>
        <taxon>Pseudomonadota</taxon>
        <taxon>Alphaproteobacteria</taxon>
        <taxon>Rhodobacterales</taxon>
        <taxon>Paracoccaceae</taxon>
        <taxon>Paracoccus</taxon>
    </lineage>
</organism>
<evidence type="ECO:0000313" key="2">
    <source>
        <dbReference type="Proteomes" id="UP001597213"/>
    </source>
</evidence>
<name>A0ABW4R7C8_9RHOB</name>
<reference evidence="2" key="1">
    <citation type="journal article" date="2019" name="Int. J. Syst. Evol. Microbiol.">
        <title>The Global Catalogue of Microorganisms (GCM) 10K type strain sequencing project: providing services to taxonomists for standard genome sequencing and annotation.</title>
        <authorList>
            <consortium name="The Broad Institute Genomics Platform"/>
            <consortium name="The Broad Institute Genome Sequencing Center for Infectious Disease"/>
            <person name="Wu L."/>
            <person name="Ma J."/>
        </authorList>
    </citation>
    <scope>NUCLEOTIDE SEQUENCE [LARGE SCALE GENOMIC DNA]</scope>
    <source>
        <strain evidence="2">CCUG 56029</strain>
    </source>
</reference>
<evidence type="ECO:0000313" key="1">
    <source>
        <dbReference type="EMBL" id="MFD1881972.1"/>
    </source>
</evidence>
<protein>
    <recommendedName>
        <fullName evidence="3">DUF2513 domain-containing protein</fullName>
    </recommendedName>
</protein>
<dbReference type="Proteomes" id="UP001597213">
    <property type="component" value="Unassembled WGS sequence"/>
</dbReference>
<comment type="caution">
    <text evidence="1">The sequence shown here is derived from an EMBL/GenBank/DDBJ whole genome shotgun (WGS) entry which is preliminary data.</text>
</comment>
<sequence>MDNLQKSEAVIARILAHVAENGLQPSELTNDTLELDAEMAPFFVACYDWLEAEGIVRSTNISRTLNGHIYVTNPAITAYGFRLLGQGVSLGGENTTLGAAVKEVSTGRSFSQIGELIGGILGAFTKSISS</sequence>
<proteinExistence type="predicted"/>